<proteinExistence type="predicted"/>
<dbReference type="SUPFAM" id="SSF53850">
    <property type="entry name" value="Periplasmic binding protein-like II"/>
    <property type="match status" value="1"/>
</dbReference>
<dbReference type="Pfam" id="PF01547">
    <property type="entry name" value="SBP_bac_1"/>
    <property type="match status" value="1"/>
</dbReference>
<organism evidence="8 9">
    <name type="scientific">Paenibacillus donghaensis</name>
    <dbReference type="NCBI Taxonomy" id="414771"/>
    <lineage>
        <taxon>Bacteria</taxon>
        <taxon>Bacillati</taxon>
        <taxon>Bacillota</taxon>
        <taxon>Bacilli</taxon>
        <taxon>Bacillales</taxon>
        <taxon>Paenibacillaceae</taxon>
        <taxon>Paenibacillus</taxon>
    </lineage>
</organism>
<dbReference type="PROSITE" id="PS51257">
    <property type="entry name" value="PROKAR_LIPOPROTEIN"/>
    <property type="match status" value="1"/>
</dbReference>
<evidence type="ECO:0000256" key="7">
    <source>
        <dbReference type="SAM" id="SignalP"/>
    </source>
</evidence>
<dbReference type="EMBL" id="CP021780">
    <property type="protein sequence ID" value="ASA23875.1"/>
    <property type="molecule type" value="Genomic_DNA"/>
</dbReference>
<evidence type="ECO:0000313" key="8">
    <source>
        <dbReference type="EMBL" id="ASA23875.1"/>
    </source>
</evidence>
<evidence type="ECO:0000256" key="4">
    <source>
        <dbReference type="ARBA" id="ARBA00023139"/>
    </source>
</evidence>
<reference evidence="8 9" key="1">
    <citation type="submission" date="2017-06" db="EMBL/GenBank/DDBJ databases">
        <title>Complete genome sequence of Paenibacillus donghaensis KCTC 13049T isolated from East Sea sediment, South Korea.</title>
        <authorList>
            <person name="Jung B.K."/>
            <person name="Hong S.-J."/>
            <person name="Shin J.-H."/>
        </authorList>
    </citation>
    <scope>NUCLEOTIDE SEQUENCE [LARGE SCALE GENOMIC DNA]</scope>
    <source>
        <strain evidence="8 9">KCTC 13049</strain>
    </source>
</reference>
<dbReference type="PANTHER" id="PTHR43649:SF33">
    <property type="entry name" value="POLYGALACTURONAN_RHAMNOGALACTURONAN-BINDING PROTEIN YTCQ"/>
    <property type="match status" value="1"/>
</dbReference>
<keyword evidence="2 7" id="KW-0732">Signal</keyword>
<keyword evidence="5" id="KW-0449">Lipoprotein</keyword>
<accession>A0A2Z2KIC9</accession>
<name>A0A2Z2KIC9_9BACL</name>
<dbReference type="AlphaFoldDB" id="A0A2Z2KIC9"/>
<dbReference type="InterPro" id="IPR050490">
    <property type="entry name" value="Bact_solute-bd_prot1"/>
</dbReference>
<evidence type="ECO:0000256" key="6">
    <source>
        <dbReference type="SAM" id="MobiDB-lite"/>
    </source>
</evidence>
<dbReference type="CDD" id="cd13580">
    <property type="entry name" value="PBP2_AlgQ_like_1"/>
    <property type="match status" value="1"/>
</dbReference>
<feature type="region of interest" description="Disordered" evidence="6">
    <location>
        <begin position="32"/>
        <end position="56"/>
    </location>
</feature>
<dbReference type="RefSeq" id="WP_087917861.1">
    <property type="nucleotide sequence ID" value="NZ_CP021780.1"/>
</dbReference>
<dbReference type="Gene3D" id="3.40.190.10">
    <property type="entry name" value="Periplasmic binding protein-like II"/>
    <property type="match status" value="2"/>
</dbReference>
<evidence type="ECO:0000256" key="1">
    <source>
        <dbReference type="ARBA" id="ARBA00022475"/>
    </source>
</evidence>
<keyword evidence="9" id="KW-1185">Reference proteome</keyword>
<evidence type="ECO:0000256" key="2">
    <source>
        <dbReference type="ARBA" id="ARBA00022729"/>
    </source>
</evidence>
<gene>
    <name evidence="8" type="ORF">B9T62_25680</name>
</gene>
<evidence type="ECO:0000256" key="3">
    <source>
        <dbReference type="ARBA" id="ARBA00023136"/>
    </source>
</evidence>
<dbReference type="PANTHER" id="PTHR43649">
    <property type="entry name" value="ARABINOSE-BINDING PROTEIN-RELATED"/>
    <property type="match status" value="1"/>
</dbReference>
<dbReference type="Proteomes" id="UP000249890">
    <property type="component" value="Chromosome"/>
</dbReference>
<keyword evidence="1" id="KW-1003">Cell membrane</keyword>
<dbReference type="OrthoDB" id="9787283at2"/>
<keyword evidence="3" id="KW-0472">Membrane</keyword>
<evidence type="ECO:0000313" key="9">
    <source>
        <dbReference type="Proteomes" id="UP000249890"/>
    </source>
</evidence>
<feature type="chain" id="PRO_5016302818" evidence="7">
    <location>
        <begin position="30"/>
        <end position="551"/>
    </location>
</feature>
<dbReference type="InterPro" id="IPR006059">
    <property type="entry name" value="SBP"/>
</dbReference>
<keyword evidence="4" id="KW-0564">Palmitate</keyword>
<feature type="compositionally biased region" description="Polar residues" evidence="6">
    <location>
        <begin position="32"/>
        <end position="41"/>
    </location>
</feature>
<protein>
    <submittedName>
        <fullName evidence="8">ABC transporter substrate-binding protein</fullName>
    </submittedName>
</protein>
<feature type="signal peptide" evidence="7">
    <location>
        <begin position="1"/>
        <end position="29"/>
    </location>
</feature>
<dbReference type="KEGG" id="pdh:B9T62_25680"/>
<sequence>MRNKTRGLPALATAIVLSLVLSACSGNNAANNKATGDSSGANALAETENGPLTKYDPPIKLRSTMNETGKETLAQGDTHSNNVWTRGYEEELGIKVSYDWIVADANYNDKMNVTMASGDLPDLLKVSTVQFEQLYKAGMLEDLTEVYDKYASDLVKEYYSEEDGAGLKPVTKDDKLYAMVSFGGSLDSSDMIWIRKDWMDKLGLSEPQSMQDIIQIAEDFTFKDPDGNGKQDTYGISLNKDLPINAFLLGYHGYLETWTQNAQGEIVNGTTQPEVKNGLAELQRLYKEGVIDPEFGVKDFAKAMEDVNAGKSGILFLPQWAPFQVKDMIKKDKNVNWVPYPVQSIDDQPAKTQNHLGLGGVFAIRKGYEHPEALIKLLNFQAEKMFGESAKTERAKYLNGDTGLGFQNAVVANLPPNKNVKAQDEVEIALETKDTSKMGLEAKLFYDDIMAYRGGDLDKWHMERIFGPLSSQSVIKHYRDKDLIVMNEFIYAPTKTMNSKQATLDKLRAETFVKIIYGSLPVDDFDKFVTNWKKLGGDQITQEVNEVVKGN</sequence>
<evidence type="ECO:0000256" key="5">
    <source>
        <dbReference type="ARBA" id="ARBA00023288"/>
    </source>
</evidence>